<proteinExistence type="predicted"/>
<accession>A0ABR0ADM0</accession>
<feature type="region of interest" description="Disordered" evidence="1">
    <location>
        <begin position="1"/>
        <end position="29"/>
    </location>
</feature>
<name>A0ABR0ADM0_9CRUS</name>
<evidence type="ECO:0000256" key="1">
    <source>
        <dbReference type="SAM" id="MobiDB-lite"/>
    </source>
</evidence>
<evidence type="ECO:0000313" key="3">
    <source>
        <dbReference type="Proteomes" id="UP001234178"/>
    </source>
</evidence>
<dbReference type="EMBL" id="JAOYFB010000037">
    <property type="protein sequence ID" value="KAK4023098.1"/>
    <property type="molecule type" value="Genomic_DNA"/>
</dbReference>
<evidence type="ECO:0000313" key="2">
    <source>
        <dbReference type="EMBL" id="KAK4023098.1"/>
    </source>
</evidence>
<sequence>MSHRRKKNFSNSQRIFKLKKKEKKTNKTTRFGYRMRHFQLTCTRHGIKKQQLLICCVLIPPAPSLFFLAAKRKRKGKKTEQGTTSRPVDLNLETVETNNKNTTTTSKEEDGPNTRMSISLCG</sequence>
<organism evidence="2 3">
    <name type="scientific">Daphnia magna</name>
    <dbReference type="NCBI Taxonomy" id="35525"/>
    <lineage>
        <taxon>Eukaryota</taxon>
        <taxon>Metazoa</taxon>
        <taxon>Ecdysozoa</taxon>
        <taxon>Arthropoda</taxon>
        <taxon>Crustacea</taxon>
        <taxon>Branchiopoda</taxon>
        <taxon>Diplostraca</taxon>
        <taxon>Cladocera</taxon>
        <taxon>Anomopoda</taxon>
        <taxon>Daphniidae</taxon>
        <taxon>Daphnia</taxon>
    </lineage>
</organism>
<keyword evidence="3" id="KW-1185">Reference proteome</keyword>
<feature type="compositionally biased region" description="Low complexity" evidence="1">
    <location>
        <begin position="95"/>
        <end position="105"/>
    </location>
</feature>
<gene>
    <name evidence="2" type="ORF">OUZ56_008531</name>
</gene>
<feature type="region of interest" description="Disordered" evidence="1">
    <location>
        <begin position="95"/>
        <end position="122"/>
    </location>
</feature>
<protein>
    <submittedName>
        <fullName evidence="2">Uncharacterized protein</fullName>
    </submittedName>
</protein>
<comment type="caution">
    <text evidence="2">The sequence shown here is derived from an EMBL/GenBank/DDBJ whole genome shotgun (WGS) entry which is preliminary data.</text>
</comment>
<dbReference type="Proteomes" id="UP001234178">
    <property type="component" value="Unassembled WGS sequence"/>
</dbReference>
<feature type="compositionally biased region" description="Basic residues" evidence="1">
    <location>
        <begin position="16"/>
        <end position="29"/>
    </location>
</feature>
<reference evidence="2 3" key="1">
    <citation type="journal article" date="2023" name="Nucleic Acids Res.">
        <title>The hologenome of Daphnia magna reveals possible DNA methylation and microbiome-mediated evolution of the host genome.</title>
        <authorList>
            <person name="Chaturvedi A."/>
            <person name="Li X."/>
            <person name="Dhandapani V."/>
            <person name="Marshall H."/>
            <person name="Kissane S."/>
            <person name="Cuenca-Cambronero M."/>
            <person name="Asole G."/>
            <person name="Calvet F."/>
            <person name="Ruiz-Romero M."/>
            <person name="Marangio P."/>
            <person name="Guigo R."/>
            <person name="Rago D."/>
            <person name="Mirbahai L."/>
            <person name="Eastwood N."/>
            <person name="Colbourne J.K."/>
            <person name="Zhou J."/>
            <person name="Mallon E."/>
            <person name="Orsini L."/>
        </authorList>
    </citation>
    <scope>NUCLEOTIDE SEQUENCE [LARGE SCALE GENOMIC DNA]</scope>
    <source>
        <strain evidence="2">LRV0_1</strain>
    </source>
</reference>